<dbReference type="AlphaFoldDB" id="A0ABD0WHE6"/>
<gene>
    <name evidence="3" type="ORF">UPYG_G00318560</name>
</gene>
<sequence length="275" mass="31660">MRQEEQIKANVRSGSNSTSSTAMQYLAYQPVLPTVNKYLQQKWDKASYEMHLQKVKSAKPTIDTTAPKTYGHLALKKKKKTLEEDSMSKIQRENNMLLEKISQIQRTTGYVDNRNEYESKSLCRGMQQQEWLRINKENQLILLRLTQCQSCYSVNDWHDNWLKTVKLMENITRYPQRVTDKKGQFQASKPRSKTETEEEVSLDAEHSTNSSLTPKCKEEGKEEVDQLEEVAVTLEYPNTPVRDPTPATESPQKPDPPQTPDTLSTSSRPDSTVKD</sequence>
<evidence type="ECO:0000313" key="4">
    <source>
        <dbReference type="Proteomes" id="UP001557470"/>
    </source>
</evidence>
<keyword evidence="4" id="KW-1185">Reference proteome</keyword>
<dbReference type="Proteomes" id="UP001557470">
    <property type="component" value="Unassembled WGS sequence"/>
</dbReference>
<organism evidence="3 4">
    <name type="scientific">Umbra pygmaea</name>
    <name type="common">Eastern mudminnow</name>
    <dbReference type="NCBI Taxonomy" id="75934"/>
    <lineage>
        <taxon>Eukaryota</taxon>
        <taxon>Metazoa</taxon>
        <taxon>Chordata</taxon>
        <taxon>Craniata</taxon>
        <taxon>Vertebrata</taxon>
        <taxon>Euteleostomi</taxon>
        <taxon>Actinopterygii</taxon>
        <taxon>Neopterygii</taxon>
        <taxon>Teleostei</taxon>
        <taxon>Protacanthopterygii</taxon>
        <taxon>Esociformes</taxon>
        <taxon>Umbridae</taxon>
        <taxon>Umbra</taxon>
    </lineage>
</organism>
<protein>
    <submittedName>
        <fullName evidence="3">Uncharacterized protein</fullName>
    </submittedName>
</protein>
<evidence type="ECO:0000256" key="1">
    <source>
        <dbReference type="ARBA" id="ARBA00008315"/>
    </source>
</evidence>
<dbReference type="EMBL" id="JAGEUA010000010">
    <property type="protein sequence ID" value="KAL0964101.1"/>
    <property type="molecule type" value="Genomic_DNA"/>
</dbReference>
<comment type="similarity">
    <text evidence="1">Belongs to the CFAP97 family.</text>
</comment>
<dbReference type="InterPro" id="IPR029488">
    <property type="entry name" value="Hmw/CFAP97"/>
</dbReference>
<dbReference type="InterPro" id="IPR038792">
    <property type="entry name" value="CFAP97D1/2"/>
</dbReference>
<evidence type="ECO:0000313" key="3">
    <source>
        <dbReference type="EMBL" id="KAL0964101.1"/>
    </source>
</evidence>
<proteinExistence type="inferred from homology"/>
<dbReference type="PANTHER" id="PTHR33768:SF7">
    <property type="entry name" value="CFAP97 DOMAIN CONTAINING 2"/>
    <property type="match status" value="1"/>
</dbReference>
<comment type="caution">
    <text evidence="3">The sequence shown here is derived from an EMBL/GenBank/DDBJ whole genome shotgun (WGS) entry which is preliminary data.</text>
</comment>
<feature type="region of interest" description="Disordered" evidence="2">
    <location>
        <begin position="179"/>
        <end position="275"/>
    </location>
</feature>
<feature type="compositionally biased region" description="Polar residues" evidence="2">
    <location>
        <begin position="263"/>
        <end position="275"/>
    </location>
</feature>
<dbReference type="Pfam" id="PF13879">
    <property type="entry name" value="Hmw_CFAP97"/>
    <property type="match status" value="1"/>
</dbReference>
<dbReference type="PANTHER" id="PTHR33768">
    <property type="entry name" value="MIP11318P"/>
    <property type="match status" value="1"/>
</dbReference>
<reference evidence="3 4" key="1">
    <citation type="submission" date="2024-06" db="EMBL/GenBank/DDBJ databases">
        <authorList>
            <person name="Pan Q."/>
            <person name="Wen M."/>
            <person name="Jouanno E."/>
            <person name="Zahm M."/>
            <person name="Klopp C."/>
            <person name="Cabau C."/>
            <person name="Louis A."/>
            <person name="Berthelot C."/>
            <person name="Parey E."/>
            <person name="Roest Crollius H."/>
            <person name="Montfort J."/>
            <person name="Robinson-Rechavi M."/>
            <person name="Bouchez O."/>
            <person name="Lampietro C."/>
            <person name="Lopez Roques C."/>
            <person name="Donnadieu C."/>
            <person name="Postlethwait J."/>
            <person name="Bobe J."/>
            <person name="Verreycken H."/>
            <person name="Guiguen Y."/>
        </authorList>
    </citation>
    <scope>NUCLEOTIDE SEQUENCE [LARGE SCALE GENOMIC DNA]</scope>
    <source>
        <strain evidence="3">Up_M1</strain>
        <tissue evidence="3">Testis</tissue>
    </source>
</reference>
<feature type="compositionally biased region" description="Basic and acidic residues" evidence="2">
    <location>
        <begin position="215"/>
        <end position="224"/>
    </location>
</feature>
<evidence type="ECO:0000256" key="2">
    <source>
        <dbReference type="SAM" id="MobiDB-lite"/>
    </source>
</evidence>
<accession>A0ABD0WHE6</accession>
<name>A0ABD0WHE6_UMBPY</name>